<feature type="transmembrane region" description="Helical" evidence="1">
    <location>
        <begin position="949"/>
        <end position="967"/>
    </location>
</feature>
<feature type="transmembrane region" description="Helical" evidence="1">
    <location>
        <begin position="1043"/>
        <end position="1068"/>
    </location>
</feature>
<keyword evidence="1" id="KW-0812">Transmembrane</keyword>
<dbReference type="SUPFAM" id="SSF48097">
    <property type="entry name" value="Regulator of G-protein signaling, RGS"/>
    <property type="match status" value="1"/>
</dbReference>
<dbReference type="GeneID" id="68096073"/>
<comment type="caution">
    <text evidence="2">The sequence shown here is derived from an EMBL/GenBank/DDBJ whole genome shotgun (WGS) entry which is preliminary data.</text>
</comment>
<protein>
    <recommendedName>
        <fullName evidence="4">RGS domain-containing protein</fullName>
    </recommendedName>
</protein>
<dbReference type="EMBL" id="PYSW02000001">
    <property type="protein sequence ID" value="KAG2393854.1"/>
    <property type="molecule type" value="Genomic_DNA"/>
</dbReference>
<dbReference type="InterPro" id="IPR036305">
    <property type="entry name" value="RGS_sf"/>
</dbReference>
<organism evidence="2 3">
    <name type="scientific">Naegleria lovaniensis</name>
    <name type="common">Amoeba</name>
    <dbReference type="NCBI Taxonomy" id="51637"/>
    <lineage>
        <taxon>Eukaryota</taxon>
        <taxon>Discoba</taxon>
        <taxon>Heterolobosea</taxon>
        <taxon>Tetramitia</taxon>
        <taxon>Eutetramitia</taxon>
        <taxon>Vahlkampfiidae</taxon>
        <taxon>Naegleria</taxon>
    </lineage>
</organism>
<keyword evidence="1" id="KW-0472">Membrane</keyword>
<feature type="transmembrane region" description="Helical" evidence="1">
    <location>
        <begin position="1088"/>
        <end position="1113"/>
    </location>
</feature>
<evidence type="ECO:0000313" key="2">
    <source>
        <dbReference type="EMBL" id="KAG2393854.1"/>
    </source>
</evidence>
<evidence type="ECO:0000256" key="1">
    <source>
        <dbReference type="SAM" id="Phobius"/>
    </source>
</evidence>
<feature type="transmembrane region" description="Helical" evidence="1">
    <location>
        <begin position="987"/>
        <end position="1009"/>
    </location>
</feature>
<accession>A0AA88H078</accession>
<proteinExistence type="predicted"/>
<feature type="transmembrane region" description="Helical" evidence="1">
    <location>
        <begin position="1169"/>
        <end position="1193"/>
    </location>
</feature>
<feature type="transmembrane region" description="Helical" evidence="1">
    <location>
        <begin position="919"/>
        <end position="937"/>
    </location>
</feature>
<evidence type="ECO:0000313" key="3">
    <source>
        <dbReference type="Proteomes" id="UP000816034"/>
    </source>
</evidence>
<keyword evidence="1" id="KW-1133">Transmembrane helix</keyword>
<gene>
    <name evidence="2" type="ORF">C9374_003618</name>
</gene>
<name>A0AA88H078_NAELO</name>
<dbReference type="Proteomes" id="UP000816034">
    <property type="component" value="Unassembled WGS sequence"/>
</dbReference>
<keyword evidence="3" id="KW-1185">Reference proteome</keyword>
<evidence type="ECO:0008006" key="4">
    <source>
        <dbReference type="Google" id="ProtNLM"/>
    </source>
</evidence>
<sequence>MSGLINGHSPSSPSQRFCLLLISLLTIHCVVVVNIHSPTWYYVSAQYLAHLVYCSVANTTLIPASTMMTRQQPGILCPFGYIKQTNVSSGTFICVSVRDLLTDLVDRKDCVLPPGRNEFSLPYLDPLNCIFNFMYCATSTKKCSLFNTRKLGDSCVDRHNCVGSLQKPYINCHEGICTTLKPLPVLPVGSVCSVNPTAENLAFISYQNNTFATCSADSSCMITLSGSSKCVKKHSQKAQPYASCGLVYENQEGGQVVESIKECVDGHVCNSNCVPNYGAPDFGDVLRFPFRSVVPFTNDPKKLIWSSTFMSGRKKYVPRGKTMCTNTDYECNGASTDNAIQIKSSYSYMRKEAIAGFQGLSKCDLSQKQCQRAFSLLNGHACNYHSECRSTYCSPKSNQCEDIPSHIPCGPNSINASVSECPGLSQCVCANLTSAYCVNLCFAELTDLRTCAYNFGVFGISNPISKMESTLIPFFDSKSSIFSFENGTCRVHLRKYYSCMQNAQQELGLNIQQIVHDEETPQNVRSVKEPIDSGASSEGFLDEPDDMLQNLYLQGHTQWSSSLNYLVLAEMNSSYVPKPIHNISDISLATIDLFNDPSNRLNQISPIYSNVNVSEQVVVYILERMAGLIPRYKSKAINFNSTLNVCGCCTPQVTQFLQSSLTRGIILKGNDSNILTQGAVNFQDLSLSNTISGFEPIMGHDSFLNRNWYEKCDIILVPPEDIDVITLSIKNNMLIFDNNETSGDIVKELEQKTMKDLFLVLISNLPSKMLTLSRDVRDAAMTDEQVLRTVSSLIQDTIIQSMTRISQIFNQVQNSNSSECSLFNATFDVKTYHQAIFSFSSEWDSTLFPLAYSEFIIEFDNWFFAHGISLPKFNVTNDSMIAILDKLANPKCYSSYNSYLGVFHYNDASKYWDLILKDAMLWCVIACCVIFYIIVAFTYRASFAMKRRLFAPFIGPFCILIICLVYIEPILMSLFKSVGKNIVPFIPIPNLCMSLLSASYIAVSVRFYYLRNLYPIRKGLDGTMQNRTANSSMKLYRIIAQPFVTFLITMIIMAALFAIWFGIFYGILDRIIIKSFGRFEWTLQFDASLLAITTQFVFLSVTSILCLTVDAIFNWKKIKKNGIGYYFMFDDPFHMRIDIISQLLIFIISIIVILDIFVWHTLIVNRIGIALYFLCTLMIFGGNIVAIELVALLRKKRESTFCFACFTDRPDVLETEWMSNMKDVEFRGLQQTYAKNEFSLENFIMFEHLESLEKKKEINVDDMQNLQSTFLHTLSPYAVNLPASCHTRFDQLLEKLVQESVSTLPIRELDFIKNEVIANNLDTFSRLTSTTEYRRWKEVASFQKEMHVK</sequence>
<dbReference type="RefSeq" id="XP_044555748.1">
    <property type="nucleotide sequence ID" value="XM_044693166.1"/>
</dbReference>
<reference evidence="2 3" key="1">
    <citation type="journal article" date="2018" name="BMC Genomics">
        <title>The genome of Naegleria lovaniensis, the basis for a comparative approach to unravel pathogenicity factors of the human pathogenic amoeba N. fowleri.</title>
        <authorList>
            <person name="Liechti N."/>
            <person name="Schurch N."/>
            <person name="Bruggmann R."/>
            <person name="Wittwer M."/>
        </authorList>
    </citation>
    <scope>NUCLEOTIDE SEQUENCE [LARGE SCALE GENOMIC DNA]</scope>
    <source>
        <strain evidence="2 3">ATCC 30569</strain>
    </source>
</reference>
<feature type="transmembrane region" description="Helical" evidence="1">
    <location>
        <begin position="1143"/>
        <end position="1163"/>
    </location>
</feature>